<evidence type="ECO:0000256" key="2">
    <source>
        <dbReference type="ARBA" id="ARBA00022692"/>
    </source>
</evidence>
<feature type="transmembrane region" description="Helical" evidence="8">
    <location>
        <begin position="50"/>
        <end position="69"/>
    </location>
</feature>
<dbReference type="InterPro" id="IPR039421">
    <property type="entry name" value="Type_1_exporter"/>
</dbReference>
<dbReference type="NCBIfam" id="TIGR02857">
    <property type="entry name" value="CydD"/>
    <property type="match status" value="1"/>
</dbReference>
<evidence type="ECO:0000256" key="5">
    <source>
        <dbReference type="ARBA" id="ARBA00022989"/>
    </source>
</evidence>
<feature type="domain" description="ABC transporter" evidence="9">
    <location>
        <begin position="362"/>
        <end position="571"/>
    </location>
</feature>
<feature type="transmembrane region" description="Helical" evidence="8">
    <location>
        <begin position="239"/>
        <end position="266"/>
    </location>
</feature>
<dbReference type="Pfam" id="PF00664">
    <property type="entry name" value="ABC_membrane"/>
    <property type="match status" value="1"/>
</dbReference>
<dbReference type="EMBL" id="JBAKFF010000001">
    <property type="protein sequence ID" value="MEX0431315.1"/>
    <property type="molecule type" value="Genomic_DNA"/>
</dbReference>
<evidence type="ECO:0000256" key="4">
    <source>
        <dbReference type="ARBA" id="ARBA00022840"/>
    </source>
</evidence>
<keyword evidence="2 8" id="KW-0812">Transmembrane</keyword>
<feature type="region of interest" description="Disordered" evidence="7">
    <location>
        <begin position="327"/>
        <end position="359"/>
    </location>
</feature>
<keyword evidence="5 8" id="KW-1133">Transmembrane helix</keyword>
<keyword evidence="3" id="KW-0547">Nucleotide-binding</keyword>
<dbReference type="InterPro" id="IPR027417">
    <property type="entry name" value="P-loop_NTPase"/>
</dbReference>
<dbReference type="SUPFAM" id="SSF52540">
    <property type="entry name" value="P-loop containing nucleoside triphosphate hydrolases"/>
    <property type="match status" value="1"/>
</dbReference>
<evidence type="ECO:0000256" key="6">
    <source>
        <dbReference type="ARBA" id="ARBA00023136"/>
    </source>
</evidence>
<dbReference type="CDD" id="cd18584">
    <property type="entry name" value="ABC_6TM_AarD_CydD"/>
    <property type="match status" value="1"/>
</dbReference>
<feature type="transmembrane region" description="Helical" evidence="8">
    <location>
        <begin position="21"/>
        <end position="44"/>
    </location>
</feature>
<accession>A0ABV3T7Z1</accession>
<dbReference type="Gene3D" id="1.20.1560.10">
    <property type="entry name" value="ABC transporter type 1, transmembrane domain"/>
    <property type="match status" value="1"/>
</dbReference>
<dbReference type="InterPro" id="IPR017871">
    <property type="entry name" value="ABC_transporter-like_CS"/>
</dbReference>
<evidence type="ECO:0000256" key="7">
    <source>
        <dbReference type="SAM" id="MobiDB-lite"/>
    </source>
</evidence>
<name>A0ABV3T7Z1_9GAMM</name>
<feature type="domain" description="ABC transmembrane type-1" evidence="10">
    <location>
        <begin position="20"/>
        <end position="309"/>
    </location>
</feature>
<dbReference type="Gene3D" id="3.40.50.300">
    <property type="entry name" value="P-loop containing nucleotide triphosphate hydrolases"/>
    <property type="match status" value="1"/>
</dbReference>
<dbReference type="Pfam" id="PF00005">
    <property type="entry name" value="ABC_tran"/>
    <property type="match status" value="1"/>
</dbReference>
<dbReference type="SUPFAM" id="SSF90123">
    <property type="entry name" value="ABC transporter transmembrane region"/>
    <property type="match status" value="1"/>
</dbReference>
<evidence type="ECO:0000256" key="1">
    <source>
        <dbReference type="ARBA" id="ARBA00004651"/>
    </source>
</evidence>
<comment type="subcellular location">
    <subcellularLocation>
        <location evidence="1">Cell membrane</location>
        <topology evidence="1">Multi-pass membrane protein</topology>
    </subcellularLocation>
</comment>
<evidence type="ECO:0000256" key="3">
    <source>
        <dbReference type="ARBA" id="ARBA00022741"/>
    </source>
</evidence>
<dbReference type="InterPro" id="IPR011527">
    <property type="entry name" value="ABC1_TM_dom"/>
</dbReference>
<feature type="compositionally biased region" description="Low complexity" evidence="7">
    <location>
        <begin position="329"/>
        <end position="354"/>
    </location>
</feature>
<proteinExistence type="predicted"/>
<dbReference type="InterPro" id="IPR003439">
    <property type="entry name" value="ABC_transporter-like_ATP-bd"/>
</dbReference>
<keyword evidence="6 8" id="KW-0472">Membrane</keyword>
<dbReference type="PANTHER" id="PTHR24221">
    <property type="entry name" value="ATP-BINDING CASSETTE SUB-FAMILY B"/>
    <property type="match status" value="1"/>
</dbReference>
<keyword evidence="12" id="KW-1185">Reference proteome</keyword>
<evidence type="ECO:0000259" key="9">
    <source>
        <dbReference type="PROSITE" id="PS50893"/>
    </source>
</evidence>
<dbReference type="InterPro" id="IPR003593">
    <property type="entry name" value="AAA+_ATPase"/>
</dbReference>
<feature type="transmembrane region" description="Helical" evidence="8">
    <location>
        <begin position="160"/>
        <end position="181"/>
    </location>
</feature>
<evidence type="ECO:0000313" key="12">
    <source>
        <dbReference type="Proteomes" id="UP001556637"/>
    </source>
</evidence>
<sequence>MTPAAWLAREGRAVTPRLRLAALYGVMEGLLIIAQAGLISWLVYRVVMEGASLYAMLAPAAMLVLVVLLRPVAQILRARVSIEASDTVRQRVRSRLITHAEALGPAGLAARDTGETASQLTEQISALDGYYSRYRPQMTVAVVIPVAIAITAFTQDWIAASFLVVSAPLIPLFMALVGMGAERLNRDQFESVARLSGQFLDRVRGLTTLRLFGRVQDATDGILEGSDEYRQRSMRVLRVAFLSSAVLEFFASVAIAVIAIYIGFGLLGYIELGPAPELTLFSGLFVLLLAPEFFQPLRTLAQHYHDRATALGAAELLMEFEAEGETGDQAEAAAEAESASVEPLREGAPAPTGGTPNGDNSLCAMDLTLQRPGRGVVLKVAKLVAHPGERVLIEGPSGTGKTTLLLALAGLLTPAAGVIRRPSADERTGWLGAPPFIANATLRENIRLGYPDAGDEALESAADRAGVTEFSRRLPDGLDTGVGERGVGLSGGQAQRVALARALVSPAPLILLDEPTAALDAETERYVIDGLSALATEGRIIVIASHDRALRDSAERRYRIRHACLEPVLDE</sequence>
<reference evidence="11 12" key="1">
    <citation type="submission" date="2024-02" db="EMBL/GenBank/DDBJ databases">
        <title>New especies of Spiribacter isolated from saline water.</title>
        <authorList>
            <person name="Leon M.J."/>
            <person name="De La Haba R."/>
            <person name="Sanchez-Porro C."/>
            <person name="Ventosa A."/>
        </authorList>
    </citation>
    <scope>NUCLEOTIDE SEQUENCE [LARGE SCALE GENOMIC DNA]</scope>
    <source>
        <strain evidence="12">ag22IC4-189</strain>
    </source>
</reference>
<feature type="transmembrane region" description="Helical" evidence="8">
    <location>
        <begin position="138"/>
        <end position="154"/>
    </location>
</feature>
<dbReference type="PROSITE" id="PS50929">
    <property type="entry name" value="ABC_TM1F"/>
    <property type="match status" value="1"/>
</dbReference>
<keyword evidence="4" id="KW-0067">ATP-binding</keyword>
<dbReference type="InterPro" id="IPR036640">
    <property type="entry name" value="ABC1_TM_sf"/>
</dbReference>
<dbReference type="RefSeq" id="WP_367984071.1">
    <property type="nucleotide sequence ID" value="NZ_JBAKFF010000001.1"/>
</dbReference>
<comment type="caution">
    <text evidence="11">The sequence shown here is derived from an EMBL/GenBank/DDBJ whole genome shotgun (WGS) entry which is preliminary data.</text>
</comment>
<protein>
    <submittedName>
        <fullName evidence="11">Thiol reductant ABC exporter subunit CydD</fullName>
    </submittedName>
</protein>
<dbReference type="Proteomes" id="UP001556637">
    <property type="component" value="Unassembled WGS sequence"/>
</dbReference>
<dbReference type="SMART" id="SM00382">
    <property type="entry name" value="AAA"/>
    <property type="match status" value="1"/>
</dbReference>
<dbReference type="PROSITE" id="PS00211">
    <property type="entry name" value="ABC_TRANSPORTER_1"/>
    <property type="match status" value="1"/>
</dbReference>
<gene>
    <name evidence="11" type="primary">cydD</name>
    <name evidence="11" type="ORF">V6X30_07875</name>
</gene>
<evidence type="ECO:0000313" key="11">
    <source>
        <dbReference type="EMBL" id="MEX0431315.1"/>
    </source>
</evidence>
<dbReference type="PANTHER" id="PTHR24221:SF261">
    <property type="entry name" value="GLUTATHIONE_L-CYSTEINE TRANSPORT SYSTEM ATP-BINDING_PERMEASE PROTEIN CYDD"/>
    <property type="match status" value="1"/>
</dbReference>
<dbReference type="InterPro" id="IPR014216">
    <property type="entry name" value="ABC_transptr_CydD"/>
</dbReference>
<evidence type="ECO:0000256" key="8">
    <source>
        <dbReference type="SAM" id="Phobius"/>
    </source>
</evidence>
<evidence type="ECO:0000259" key="10">
    <source>
        <dbReference type="PROSITE" id="PS50929"/>
    </source>
</evidence>
<dbReference type="PROSITE" id="PS50893">
    <property type="entry name" value="ABC_TRANSPORTER_2"/>
    <property type="match status" value="1"/>
</dbReference>
<organism evidence="11 12">
    <name type="scientific">Spiribacter insolitus</name>
    <dbReference type="NCBI Taxonomy" id="3122417"/>
    <lineage>
        <taxon>Bacteria</taxon>
        <taxon>Pseudomonadati</taxon>
        <taxon>Pseudomonadota</taxon>
        <taxon>Gammaproteobacteria</taxon>
        <taxon>Chromatiales</taxon>
        <taxon>Ectothiorhodospiraceae</taxon>
        <taxon>Spiribacter</taxon>
    </lineage>
</organism>